<sequence length="250" mass="29226">MREGVFMYRNVRVIPSRLLYELYVEKKWSLRDVAEYFQCSVDTIERRMKAYQIPRRPLKKEINMRHVQSLYETGRWSLSALAKRYGVSVTTMANRMREHGLLCSASHSPVSMDVVKICKAYESGNSTDYIARIYGLSRWKVLHVLRHMGLSVRRNRHRSDRVDEMAYLYTHHCMSTDDIALAYGVKGATVAVYLREYGITLRSNRLDLDENRIRTLRGEGLGVRRIAQMMGCSASAVRKRLERNYSTYNH</sequence>
<gene>
    <name evidence="1" type="ORF">SAMEA44547418_00372</name>
</gene>
<keyword evidence="2" id="KW-1185">Reference proteome</keyword>
<protein>
    <submittedName>
        <fullName evidence="1">Transposase and inactivated derivatives, IS30 family</fullName>
    </submittedName>
</protein>
<dbReference type="KEGG" id="vrm:44547418_00372"/>
<evidence type="ECO:0000313" key="1">
    <source>
        <dbReference type="EMBL" id="SNV58293.1"/>
    </source>
</evidence>
<proteinExistence type="predicted"/>
<organism evidence="1 2">
    <name type="scientific">Veillonella rodentium</name>
    <dbReference type="NCBI Taxonomy" id="248315"/>
    <lineage>
        <taxon>Bacteria</taxon>
        <taxon>Bacillati</taxon>
        <taxon>Bacillota</taxon>
        <taxon>Negativicutes</taxon>
        <taxon>Veillonellales</taxon>
        <taxon>Veillonellaceae</taxon>
        <taxon>Veillonella</taxon>
    </lineage>
</organism>
<accession>A0A239YIQ1</accession>
<dbReference type="EMBL" id="LT906470">
    <property type="protein sequence ID" value="SNV58293.1"/>
    <property type="molecule type" value="Genomic_DNA"/>
</dbReference>
<dbReference type="RefSeq" id="WP_231968350.1">
    <property type="nucleotide sequence ID" value="NZ_LT906470.1"/>
</dbReference>
<dbReference type="Proteomes" id="UP000214973">
    <property type="component" value="Chromosome 1"/>
</dbReference>
<evidence type="ECO:0000313" key="2">
    <source>
        <dbReference type="Proteomes" id="UP000214973"/>
    </source>
</evidence>
<dbReference type="AlphaFoldDB" id="A0A239YIQ1"/>
<name>A0A239YIQ1_9FIRM</name>
<dbReference type="Gene3D" id="1.10.10.60">
    <property type="entry name" value="Homeodomain-like"/>
    <property type="match status" value="3"/>
</dbReference>
<reference evidence="1 2" key="1">
    <citation type="submission" date="2017-06" db="EMBL/GenBank/DDBJ databases">
        <authorList>
            <consortium name="Pathogen Informatics"/>
        </authorList>
    </citation>
    <scope>NUCLEOTIDE SEQUENCE [LARGE SCALE GENOMIC DNA]</scope>
    <source>
        <strain evidence="1 2">NCTC12018</strain>
    </source>
</reference>